<dbReference type="Pfam" id="PF01593">
    <property type="entry name" value="Amino_oxidase"/>
    <property type="match status" value="1"/>
</dbReference>
<reference evidence="5 6" key="1">
    <citation type="submission" date="2018-08" db="EMBL/GenBank/DDBJ databases">
        <title>Genomic Encyclopedia of Type Strains, Phase III (KMG-III): the genomes of soil and plant-associated and newly described type strains.</title>
        <authorList>
            <person name="Whitman W."/>
        </authorList>
    </citation>
    <scope>NUCLEOTIDE SEQUENCE [LARGE SCALE GENOMIC DNA]</scope>
    <source>
        <strain evidence="5 6">CGMCC 1.10966</strain>
    </source>
</reference>
<evidence type="ECO:0000259" key="4">
    <source>
        <dbReference type="Pfam" id="PF01593"/>
    </source>
</evidence>
<dbReference type="GO" id="GO:0016491">
    <property type="term" value="F:oxidoreductase activity"/>
    <property type="evidence" value="ECO:0007669"/>
    <property type="project" value="InterPro"/>
</dbReference>
<evidence type="ECO:0000256" key="2">
    <source>
        <dbReference type="ARBA" id="ARBA00038825"/>
    </source>
</evidence>
<dbReference type="EMBL" id="QTTN01000001">
    <property type="protein sequence ID" value="REE94617.1"/>
    <property type="molecule type" value="Genomic_DNA"/>
</dbReference>
<dbReference type="Gene3D" id="3.50.50.60">
    <property type="entry name" value="FAD/NAD(P)-binding domain"/>
    <property type="match status" value="2"/>
</dbReference>
<dbReference type="InterPro" id="IPR018203">
    <property type="entry name" value="GDP_dissociation_inhibitor"/>
</dbReference>
<dbReference type="Proteomes" id="UP000256304">
    <property type="component" value="Unassembled WGS sequence"/>
</dbReference>
<dbReference type="RefSeq" id="WP_220376778.1">
    <property type="nucleotide sequence ID" value="NZ_QTTN01000001.1"/>
</dbReference>
<keyword evidence="6" id="KW-1185">Reference proteome</keyword>
<name>A0A3D9SG14_9BACL</name>
<comment type="caution">
    <text evidence="5">The sequence shown here is derived from an EMBL/GenBank/DDBJ whole genome shotgun (WGS) entry which is preliminary data.</text>
</comment>
<feature type="domain" description="Amine oxidase" evidence="4">
    <location>
        <begin position="17"/>
        <end position="525"/>
    </location>
</feature>
<evidence type="ECO:0000313" key="5">
    <source>
        <dbReference type="EMBL" id="REE94617.1"/>
    </source>
</evidence>
<dbReference type="PANTHER" id="PTHR10668:SF105">
    <property type="entry name" value="DEHYDROGENASE-RELATED"/>
    <property type="match status" value="1"/>
</dbReference>
<comment type="subunit">
    <text evidence="2">Interacts with COX5B; this interaction may contribute to localize PYROXD2 to the inner face of the inner mitochondrial membrane.</text>
</comment>
<accession>A0A3D9SG14</accession>
<dbReference type="InterPro" id="IPR036188">
    <property type="entry name" value="FAD/NAD-bd_sf"/>
</dbReference>
<dbReference type="PRINTS" id="PR00891">
    <property type="entry name" value="RABGDIREP"/>
</dbReference>
<organism evidence="5 6">
    <name type="scientific">Paenibacillus taihuensis</name>
    <dbReference type="NCBI Taxonomy" id="1156355"/>
    <lineage>
        <taxon>Bacteria</taxon>
        <taxon>Bacillati</taxon>
        <taxon>Bacillota</taxon>
        <taxon>Bacilli</taxon>
        <taxon>Bacillales</taxon>
        <taxon>Paenibacillaceae</taxon>
        <taxon>Paenibacillus</taxon>
    </lineage>
</organism>
<dbReference type="GO" id="GO:0005092">
    <property type="term" value="F:GDP-dissociation inhibitor activity"/>
    <property type="evidence" value="ECO:0007669"/>
    <property type="project" value="InterPro"/>
</dbReference>
<protein>
    <recommendedName>
        <fullName evidence="3">Pyridine nucleotide-disulfide oxidoreductase domain-containing protein 2</fullName>
    </recommendedName>
</protein>
<evidence type="ECO:0000256" key="1">
    <source>
        <dbReference type="ARBA" id="ARBA00037217"/>
    </source>
</evidence>
<dbReference type="SUPFAM" id="SSF51905">
    <property type="entry name" value="FAD/NAD(P)-binding domain"/>
    <property type="match status" value="1"/>
</dbReference>
<comment type="function">
    <text evidence="1">Probable oxidoreductase that may play a role as regulator of mitochondrial function.</text>
</comment>
<sequence>MLNKYDVIIIGSGHNALIAAAYLTRAGRSVLVLEKNDRPGGFLRTEELTLPGFKHDVYAAAHPLFLTGPAYADFREALEARGLRYVNTDLPTGVSMENGETAVLSRSSEDFAAEAERLAPGDGAVLGRMFEEFAPFAGNVFELFSLDLSGKRASGIIQSLLHDARNGGKGYSSFAASLFSTARNVVSDFRSPVMRAMLASWVTHLGRTPDEIGSGFWVPLTTMALMGGGMPIPDGGSEMLATALTRLVQDQGGTIVTGTRAQRIVVNNGKAVAVRTAEGDEYHANDAVIASTGPDQLYLSLLADTQVSSDILSQAKKFRYGRGCVQIHLALKEAPKWPDPRFNRVGQPHLTDGLDGFTLAIAQGMADLLPAKPTFTVDCSTNLDPSRAPVGKAIMRLQVLEVPCRPRGDAAGQIDVGDGTWTPELTERFAQRVIDVVRKHIPNIPDAIIGKSVVTPDTIARFNPNSGPGDPYGGSHDFMQSYLFRPLPSQPGHQSEIENLYMLGAATWPGHGINGGSGYIVAQQLLSRD</sequence>
<dbReference type="PANTHER" id="PTHR10668">
    <property type="entry name" value="PHYTOENE DEHYDROGENASE"/>
    <property type="match status" value="1"/>
</dbReference>
<dbReference type="GO" id="GO:0007264">
    <property type="term" value="P:small GTPase-mediated signal transduction"/>
    <property type="evidence" value="ECO:0007669"/>
    <property type="project" value="InterPro"/>
</dbReference>
<dbReference type="InterPro" id="IPR002937">
    <property type="entry name" value="Amino_oxidase"/>
</dbReference>
<proteinExistence type="predicted"/>
<evidence type="ECO:0000313" key="6">
    <source>
        <dbReference type="Proteomes" id="UP000256304"/>
    </source>
</evidence>
<evidence type="ECO:0000256" key="3">
    <source>
        <dbReference type="ARBA" id="ARBA00040298"/>
    </source>
</evidence>
<dbReference type="AlphaFoldDB" id="A0A3D9SG14"/>
<gene>
    <name evidence="5" type="ORF">A8990_101413</name>
</gene>